<dbReference type="Proteomes" id="UP000176740">
    <property type="component" value="Unassembled WGS sequence"/>
</dbReference>
<comment type="caution">
    <text evidence="2">The sequence shown here is derived from an EMBL/GenBank/DDBJ whole genome shotgun (WGS) entry which is preliminary data.</text>
</comment>
<evidence type="ECO:0008006" key="4">
    <source>
        <dbReference type="Google" id="ProtNLM"/>
    </source>
</evidence>
<keyword evidence="1" id="KW-1133">Transmembrane helix</keyword>
<dbReference type="AlphaFoldDB" id="A0A1F5H3Y5"/>
<dbReference type="STRING" id="1797725.A3A49_00715"/>
<protein>
    <recommendedName>
        <fullName evidence="4">PilN domain-containing protein</fullName>
    </recommendedName>
</protein>
<proteinExistence type="predicted"/>
<dbReference type="InterPro" id="IPR052534">
    <property type="entry name" value="Extracell_DNA_Util/SecSys_Comp"/>
</dbReference>
<dbReference type="PANTHER" id="PTHR40278:SF1">
    <property type="entry name" value="DNA UTILIZATION PROTEIN HOFN"/>
    <property type="match status" value="1"/>
</dbReference>
<evidence type="ECO:0000313" key="2">
    <source>
        <dbReference type="EMBL" id="OGD98821.1"/>
    </source>
</evidence>
<name>A0A1F5H3Y5_9BACT</name>
<gene>
    <name evidence="2" type="ORF">A3A49_00715</name>
</gene>
<evidence type="ECO:0000256" key="1">
    <source>
        <dbReference type="SAM" id="Phobius"/>
    </source>
</evidence>
<sequence>MAEINLIPQESKKSDDFEKLRGKIVIVSIIVLVLTALAAIVTLAFFAYRVSQREDLLSKVQEASATVNSYKENEELIVVTKDKSSISSRILGARLDMVNVFTTLAQIIPKNVYFTDFKITSADIQISGRAGSSAEIAGLMSALLSTEGARIASNVSINSLVSDETGAYTFGLVAKVK</sequence>
<dbReference type="EMBL" id="MFBO01000004">
    <property type="protein sequence ID" value="OGD98821.1"/>
    <property type="molecule type" value="Genomic_DNA"/>
</dbReference>
<accession>A0A1F5H3Y5</accession>
<dbReference type="PANTHER" id="PTHR40278">
    <property type="entry name" value="DNA UTILIZATION PROTEIN HOFN"/>
    <property type="match status" value="1"/>
</dbReference>
<organism evidence="2 3">
    <name type="scientific">Candidatus Curtissbacteria bacterium RIFCSPLOWO2_01_FULL_38_11b</name>
    <dbReference type="NCBI Taxonomy" id="1797725"/>
    <lineage>
        <taxon>Bacteria</taxon>
        <taxon>Candidatus Curtissiibacteriota</taxon>
    </lineage>
</organism>
<keyword evidence="1" id="KW-0812">Transmembrane</keyword>
<keyword evidence="1" id="KW-0472">Membrane</keyword>
<dbReference type="Pfam" id="PF05137">
    <property type="entry name" value="PilN"/>
    <property type="match status" value="1"/>
</dbReference>
<reference evidence="2 3" key="1">
    <citation type="journal article" date="2016" name="Nat. Commun.">
        <title>Thousands of microbial genomes shed light on interconnected biogeochemical processes in an aquifer system.</title>
        <authorList>
            <person name="Anantharaman K."/>
            <person name="Brown C.T."/>
            <person name="Hug L.A."/>
            <person name="Sharon I."/>
            <person name="Castelle C.J."/>
            <person name="Probst A.J."/>
            <person name="Thomas B.C."/>
            <person name="Singh A."/>
            <person name="Wilkins M.J."/>
            <person name="Karaoz U."/>
            <person name="Brodie E.L."/>
            <person name="Williams K.H."/>
            <person name="Hubbard S.S."/>
            <person name="Banfield J.F."/>
        </authorList>
    </citation>
    <scope>NUCLEOTIDE SEQUENCE [LARGE SCALE GENOMIC DNA]</scope>
</reference>
<feature type="transmembrane region" description="Helical" evidence="1">
    <location>
        <begin position="24"/>
        <end position="48"/>
    </location>
</feature>
<evidence type="ECO:0000313" key="3">
    <source>
        <dbReference type="Proteomes" id="UP000176740"/>
    </source>
</evidence>
<dbReference type="InterPro" id="IPR007813">
    <property type="entry name" value="PilN"/>
</dbReference>